<evidence type="ECO:0000256" key="3">
    <source>
        <dbReference type="ARBA" id="ARBA00024378"/>
    </source>
</evidence>
<dbReference type="PROSITE" id="PS50096">
    <property type="entry name" value="IQ"/>
    <property type="match status" value="2"/>
</dbReference>
<evidence type="ECO:0000313" key="7">
    <source>
        <dbReference type="Proteomes" id="UP000734854"/>
    </source>
</evidence>
<keyword evidence="7" id="KW-1185">Reference proteome</keyword>
<reference evidence="6 7" key="1">
    <citation type="submission" date="2020-08" db="EMBL/GenBank/DDBJ databases">
        <title>Plant Genome Project.</title>
        <authorList>
            <person name="Zhang R.-G."/>
        </authorList>
    </citation>
    <scope>NUCLEOTIDE SEQUENCE [LARGE SCALE GENOMIC DNA]</scope>
    <source>
        <tissue evidence="6">Rhizome</tissue>
    </source>
</reference>
<feature type="region of interest" description="Disordered" evidence="4">
    <location>
        <begin position="317"/>
        <end position="342"/>
    </location>
</feature>
<dbReference type="Pfam" id="PF13178">
    <property type="entry name" value="DUF4005"/>
    <property type="match status" value="1"/>
</dbReference>
<gene>
    <name evidence="6" type="ORF">ZIOFF_059972</name>
</gene>
<comment type="similarity">
    <text evidence="2">Belongs to the IQD family.</text>
</comment>
<evidence type="ECO:0000256" key="4">
    <source>
        <dbReference type="SAM" id="MobiDB-lite"/>
    </source>
</evidence>
<dbReference type="PANTHER" id="PTHR32295:SF290">
    <property type="entry name" value="OS01G0190500 PROTEIN"/>
    <property type="match status" value="1"/>
</dbReference>
<comment type="caution">
    <text evidence="6">The sequence shown here is derived from an EMBL/GenBank/DDBJ whole genome shotgun (WGS) entry which is preliminary data.</text>
</comment>
<evidence type="ECO:0000256" key="2">
    <source>
        <dbReference type="ARBA" id="ARBA00024341"/>
    </source>
</evidence>
<feature type="compositionally biased region" description="Basic and acidic residues" evidence="4">
    <location>
        <begin position="332"/>
        <end position="342"/>
    </location>
</feature>
<keyword evidence="1" id="KW-0112">Calmodulin-binding</keyword>
<dbReference type="GO" id="GO:0005516">
    <property type="term" value="F:calmodulin binding"/>
    <property type="evidence" value="ECO:0007669"/>
    <property type="project" value="UniProtKB-KW"/>
</dbReference>
<evidence type="ECO:0000313" key="6">
    <source>
        <dbReference type="EMBL" id="KAG6483328.1"/>
    </source>
</evidence>
<sequence>MGRATRWLWNLVGGSKVKKKEQDHCSSYGGEEPAEKKRWSFWKSRESGATEVSLGGNAATAAAIEAAWFKSFHSVSERKQSKHSIAVAEAATAVATEAAAVAVQAAAVAMRLSVRQRGSGVERRAAVKIQSAFRGYLARKARRALKSLVKLQALIRGYLVRKQAASALRRMQSLLRAQATVRAHRARNLLFGDETFRLIEVRPRRSFERCPDTRSEQLHAVQSQIRYFERSSPKIIEIDTCRPKTRAPSSPIPTPISFPDRRHFPENDDWWIADGVKCRALATSRCVRGSSRSGAATPARSLSGACSPNYMADTHSFKAKSRSSSLSSQTKHSADARRRQPLDELNGGRLQFLAQDALNSKRASEREVYLRRVW</sequence>
<dbReference type="EMBL" id="JACMSC010000016">
    <property type="protein sequence ID" value="KAG6483328.1"/>
    <property type="molecule type" value="Genomic_DNA"/>
</dbReference>
<evidence type="ECO:0000259" key="5">
    <source>
        <dbReference type="Pfam" id="PF13178"/>
    </source>
</evidence>
<accession>A0A8J5FB27</accession>
<dbReference type="Pfam" id="PF00612">
    <property type="entry name" value="IQ"/>
    <property type="match status" value="2"/>
</dbReference>
<organism evidence="6 7">
    <name type="scientific">Zingiber officinale</name>
    <name type="common">Ginger</name>
    <name type="synonym">Amomum zingiber</name>
    <dbReference type="NCBI Taxonomy" id="94328"/>
    <lineage>
        <taxon>Eukaryota</taxon>
        <taxon>Viridiplantae</taxon>
        <taxon>Streptophyta</taxon>
        <taxon>Embryophyta</taxon>
        <taxon>Tracheophyta</taxon>
        <taxon>Spermatophyta</taxon>
        <taxon>Magnoliopsida</taxon>
        <taxon>Liliopsida</taxon>
        <taxon>Zingiberales</taxon>
        <taxon>Zingiberaceae</taxon>
        <taxon>Zingiber</taxon>
    </lineage>
</organism>
<dbReference type="Proteomes" id="UP000734854">
    <property type="component" value="Unassembled WGS sequence"/>
</dbReference>
<dbReference type="PANTHER" id="PTHR32295">
    <property type="entry name" value="IQ-DOMAIN 5-RELATED"/>
    <property type="match status" value="1"/>
</dbReference>
<name>A0A8J5FB27_ZINOF</name>
<feature type="domain" description="DUF4005" evidence="5">
    <location>
        <begin position="288"/>
        <end position="338"/>
    </location>
</feature>
<proteinExistence type="inferred from homology"/>
<feature type="compositionally biased region" description="Low complexity" evidence="4">
    <location>
        <begin position="322"/>
        <end position="331"/>
    </location>
</feature>
<dbReference type="InterPro" id="IPR025064">
    <property type="entry name" value="DUF4005"/>
</dbReference>
<dbReference type="SMART" id="SM00015">
    <property type="entry name" value="IQ"/>
    <property type="match status" value="3"/>
</dbReference>
<comment type="subunit">
    <text evidence="3">Binds to multiple calmodulin (CaM) in the presence of Ca(2+) and CaM-like proteins.</text>
</comment>
<dbReference type="OrthoDB" id="1704267at2759"/>
<dbReference type="InterPro" id="IPR000048">
    <property type="entry name" value="IQ_motif_EF-hand-BS"/>
</dbReference>
<evidence type="ECO:0000256" key="1">
    <source>
        <dbReference type="ARBA" id="ARBA00022860"/>
    </source>
</evidence>
<dbReference type="AlphaFoldDB" id="A0A8J5FB27"/>
<protein>
    <recommendedName>
        <fullName evidence="5">DUF4005 domain-containing protein</fullName>
    </recommendedName>
</protein>